<gene>
    <name evidence="1" type="ORF">SDC9_153027</name>
</gene>
<proteinExistence type="predicted"/>
<evidence type="ECO:0000313" key="1">
    <source>
        <dbReference type="EMBL" id="MPN05774.1"/>
    </source>
</evidence>
<protein>
    <submittedName>
        <fullName evidence="1">Uncharacterized protein</fullName>
    </submittedName>
</protein>
<sequence>MHICITQQFEKGDVPRIRWIPVINHMNSFLRLGNIEVIVVKYNFPLFFNRLWLFHIYTASEFGSGHKDRLIHGIGDIFIHIILTPRQKK</sequence>
<dbReference type="AlphaFoldDB" id="A0A645EZF3"/>
<accession>A0A645EZF3</accession>
<reference evidence="1" key="1">
    <citation type="submission" date="2019-08" db="EMBL/GenBank/DDBJ databases">
        <authorList>
            <person name="Kucharzyk K."/>
            <person name="Murdoch R.W."/>
            <person name="Higgins S."/>
            <person name="Loffler F."/>
        </authorList>
    </citation>
    <scope>NUCLEOTIDE SEQUENCE</scope>
</reference>
<name>A0A645EZF3_9ZZZZ</name>
<organism evidence="1">
    <name type="scientific">bioreactor metagenome</name>
    <dbReference type="NCBI Taxonomy" id="1076179"/>
    <lineage>
        <taxon>unclassified sequences</taxon>
        <taxon>metagenomes</taxon>
        <taxon>ecological metagenomes</taxon>
    </lineage>
</organism>
<dbReference type="EMBL" id="VSSQ01051683">
    <property type="protein sequence ID" value="MPN05774.1"/>
    <property type="molecule type" value="Genomic_DNA"/>
</dbReference>
<comment type="caution">
    <text evidence="1">The sequence shown here is derived from an EMBL/GenBank/DDBJ whole genome shotgun (WGS) entry which is preliminary data.</text>
</comment>